<name>A0A511MDD2_9NOCA</name>
<dbReference type="Proteomes" id="UP000321424">
    <property type="component" value="Unassembled WGS sequence"/>
</dbReference>
<organism evidence="1 2">
    <name type="scientific">Nocardia ninae NBRC 108245</name>
    <dbReference type="NCBI Taxonomy" id="1210091"/>
    <lineage>
        <taxon>Bacteria</taxon>
        <taxon>Bacillati</taxon>
        <taxon>Actinomycetota</taxon>
        <taxon>Actinomycetes</taxon>
        <taxon>Mycobacteriales</taxon>
        <taxon>Nocardiaceae</taxon>
        <taxon>Nocardia</taxon>
    </lineage>
</organism>
<comment type="caution">
    <text evidence="1">The sequence shown here is derived from an EMBL/GenBank/DDBJ whole genome shotgun (WGS) entry which is preliminary data.</text>
</comment>
<dbReference type="AlphaFoldDB" id="A0A511MDD2"/>
<dbReference type="EMBL" id="BJXA01000014">
    <property type="protein sequence ID" value="GEM38108.1"/>
    <property type="molecule type" value="Genomic_DNA"/>
</dbReference>
<evidence type="ECO:0000313" key="2">
    <source>
        <dbReference type="Proteomes" id="UP000321424"/>
    </source>
</evidence>
<gene>
    <name evidence="1" type="ORF">NN4_26270</name>
</gene>
<sequence length="111" mass="12785">MGVRLDEERPGEDQYVYLFGGVAEQRQPDFSWYLGAVRIGGNQLEVLRNRRSLRRGRPQKLFFNTKVVRDAVTMFRVWHPAAKPSSDCLRVNLARFGQRLGPDATLEQHAL</sequence>
<accession>A0A511MDD2</accession>
<keyword evidence="2" id="KW-1185">Reference proteome</keyword>
<proteinExistence type="predicted"/>
<evidence type="ECO:0000313" key="1">
    <source>
        <dbReference type="EMBL" id="GEM38108.1"/>
    </source>
</evidence>
<protein>
    <submittedName>
        <fullName evidence="1">Uncharacterized protein</fullName>
    </submittedName>
</protein>
<reference evidence="1 2" key="1">
    <citation type="submission" date="2019-07" db="EMBL/GenBank/DDBJ databases">
        <title>Whole genome shotgun sequence of Nocardia ninae NBRC 108245.</title>
        <authorList>
            <person name="Hosoyama A."/>
            <person name="Uohara A."/>
            <person name="Ohji S."/>
            <person name="Ichikawa N."/>
        </authorList>
    </citation>
    <scope>NUCLEOTIDE SEQUENCE [LARGE SCALE GENOMIC DNA]</scope>
    <source>
        <strain evidence="1 2">NBRC 108245</strain>
    </source>
</reference>